<sequence length="81" mass="9342">MKPRVTLYTRAGCCLCDEAKHVISEAHAHADFEYEELDIDSDPDLLRLYNDEVPVIAINRVKAFKYRVNMNDFLKKLAARA</sequence>
<dbReference type="InterPro" id="IPR036249">
    <property type="entry name" value="Thioredoxin-like_sf"/>
</dbReference>
<dbReference type="HOGENOM" id="CLU_125054_2_0_0"/>
<dbReference type="EMBL" id="CP000473">
    <property type="protein sequence ID" value="ABJ85765.1"/>
    <property type="molecule type" value="Genomic_DNA"/>
</dbReference>
<gene>
    <name evidence="1" type="ordered locus">Acid_4806</name>
</gene>
<dbReference type="InterPro" id="IPR052565">
    <property type="entry name" value="Glutaredoxin-like_YDR286C"/>
</dbReference>
<dbReference type="Pfam" id="PF05768">
    <property type="entry name" value="Glrx-like"/>
    <property type="match status" value="1"/>
</dbReference>
<dbReference type="PANTHER" id="PTHR33558:SF1">
    <property type="entry name" value="GLUTAREDOXIN-LIKE PROTEIN C5ORF63 HOMOLOG"/>
    <property type="match status" value="1"/>
</dbReference>
<proteinExistence type="predicted"/>
<dbReference type="eggNOG" id="COG0526">
    <property type="taxonomic scope" value="Bacteria"/>
</dbReference>
<protein>
    <submittedName>
        <fullName evidence="1">Glutaredoxin 2</fullName>
    </submittedName>
</protein>
<organism evidence="1">
    <name type="scientific">Solibacter usitatus (strain Ellin6076)</name>
    <dbReference type="NCBI Taxonomy" id="234267"/>
    <lineage>
        <taxon>Bacteria</taxon>
        <taxon>Pseudomonadati</taxon>
        <taxon>Acidobacteriota</taxon>
        <taxon>Terriglobia</taxon>
        <taxon>Bryobacterales</taxon>
        <taxon>Solibacteraceae</taxon>
        <taxon>Candidatus Solibacter</taxon>
    </lineage>
</organism>
<reference evidence="1" key="1">
    <citation type="submission" date="2006-10" db="EMBL/GenBank/DDBJ databases">
        <title>Complete sequence of Solibacter usitatus Ellin6076.</title>
        <authorList>
            <consortium name="US DOE Joint Genome Institute"/>
            <person name="Copeland A."/>
            <person name="Lucas S."/>
            <person name="Lapidus A."/>
            <person name="Barry K."/>
            <person name="Detter J.C."/>
            <person name="Glavina del Rio T."/>
            <person name="Hammon N."/>
            <person name="Israni S."/>
            <person name="Dalin E."/>
            <person name="Tice H."/>
            <person name="Pitluck S."/>
            <person name="Thompson L.S."/>
            <person name="Brettin T."/>
            <person name="Bruce D."/>
            <person name="Han C."/>
            <person name="Tapia R."/>
            <person name="Gilna P."/>
            <person name="Schmutz J."/>
            <person name="Larimer F."/>
            <person name="Land M."/>
            <person name="Hauser L."/>
            <person name="Kyrpides N."/>
            <person name="Mikhailova N."/>
            <person name="Janssen P.H."/>
            <person name="Kuske C.R."/>
            <person name="Richardson P."/>
        </authorList>
    </citation>
    <scope>NUCLEOTIDE SEQUENCE</scope>
    <source>
        <strain evidence="1">Ellin6076</strain>
    </source>
</reference>
<dbReference type="InParanoid" id="Q01X50"/>
<name>Q01X50_SOLUE</name>
<dbReference type="OrthoDB" id="32865at2"/>
<dbReference type="InterPro" id="IPR008554">
    <property type="entry name" value="Glutaredoxin-like"/>
</dbReference>
<accession>Q01X50</accession>
<dbReference type="Gene3D" id="3.40.30.10">
    <property type="entry name" value="Glutaredoxin"/>
    <property type="match status" value="1"/>
</dbReference>
<evidence type="ECO:0000313" key="1">
    <source>
        <dbReference type="EMBL" id="ABJ85765.1"/>
    </source>
</evidence>
<dbReference type="AlphaFoldDB" id="Q01X50"/>
<dbReference type="SUPFAM" id="SSF52833">
    <property type="entry name" value="Thioredoxin-like"/>
    <property type="match status" value="1"/>
</dbReference>
<dbReference type="PANTHER" id="PTHR33558">
    <property type="entry name" value="GLUTAREDOXIN-LIKE PROTEIN C5ORF63 HOMOLOG"/>
    <property type="match status" value="1"/>
</dbReference>
<dbReference type="KEGG" id="sus:Acid_4806"/>
<dbReference type="STRING" id="234267.Acid_4806"/>